<organism evidence="1 2">
    <name type="scientific">Klebsormidium nitens</name>
    <name type="common">Green alga</name>
    <name type="synonym">Ulothrix nitens</name>
    <dbReference type="NCBI Taxonomy" id="105231"/>
    <lineage>
        <taxon>Eukaryota</taxon>
        <taxon>Viridiplantae</taxon>
        <taxon>Streptophyta</taxon>
        <taxon>Klebsormidiophyceae</taxon>
        <taxon>Klebsormidiales</taxon>
        <taxon>Klebsormidiaceae</taxon>
        <taxon>Klebsormidium</taxon>
    </lineage>
</organism>
<evidence type="ECO:0000313" key="1">
    <source>
        <dbReference type="EMBL" id="GAQ92933.1"/>
    </source>
</evidence>
<dbReference type="Proteomes" id="UP000054558">
    <property type="component" value="Unassembled WGS sequence"/>
</dbReference>
<sequence length="425" mass="46966">MAPKAFEIPTVTIKQIEDFPVDTSLFQVHGKVVELDSPTDNNKPNVRDLPFGHMCAMQVVLQDKEGARITVEATSKNKQFVQSVSDRCCKDNTILLHRPVVTSCRYSLTDKPTSLKVQEGRTLIQDSEEHIDQIQEPAVGFDALQPGGVHKIEGLLIYKSRVSTPATARGDRDVRKIIIKDRQGIMGSIAIWGSMAHIPEIKDLKVRDDVIVVGGVQYDMDQGCSSTTWNTTITVTGQAAAAIAGIGLTYRVSTVDKIVPWPRVVQSLAGNKWTTTTVLGSFIQFTKIDAIGYGCNDCSSTASRNPVTKELFCDQGCKPGPLRDACVEVTVTADIRIDGGPDSISVKIWPNEFPVVTGTHLESFCTKPPNEQLDNLNIRLKNRNFAMHMRIRENPNTQFSQYQANLVGLDLPPNFGFFNKKYKAE</sequence>
<name>A0A1Y1IQH5_KLENI</name>
<evidence type="ECO:0000313" key="2">
    <source>
        <dbReference type="Proteomes" id="UP000054558"/>
    </source>
</evidence>
<dbReference type="AlphaFoldDB" id="A0A1Y1IQH5"/>
<reference evidence="1 2" key="1">
    <citation type="journal article" date="2014" name="Nat. Commun.">
        <title>Klebsormidium flaccidum genome reveals primary factors for plant terrestrial adaptation.</title>
        <authorList>
            <person name="Hori K."/>
            <person name="Maruyama F."/>
            <person name="Fujisawa T."/>
            <person name="Togashi T."/>
            <person name="Yamamoto N."/>
            <person name="Seo M."/>
            <person name="Sato S."/>
            <person name="Yamada T."/>
            <person name="Mori H."/>
            <person name="Tajima N."/>
            <person name="Moriyama T."/>
            <person name="Ikeuchi M."/>
            <person name="Watanabe M."/>
            <person name="Wada H."/>
            <person name="Kobayashi K."/>
            <person name="Saito M."/>
            <person name="Masuda T."/>
            <person name="Sasaki-Sekimoto Y."/>
            <person name="Mashiguchi K."/>
            <person name="Awai K."/>
            <person name="Shimojima M."/>
            <person name="Masuda S."/>
            <person name="Iwai M."/>
            <person name="Nobusawa T."/>
            <person name="Narise T."/>
            <person name="Kondo S."/>
            <person name="Saito H."/>
            <person name="Sato R."/>
            <person name="Murakawa M."/>
            <person name="Ihara Y."/>
            <person name="Oshima-Yamada Y."/>
            <person name="Ohtaka K."/>
            <person name="Satoh M."/>
            <person name="Sonobe K."/>
            <person name="Ishii M."/>
            <person name="Ohtani R."/>
            <person name="Kanamori-Sato M."/>
            <person name="Honoki R."/>
            <person name="Miyazaki D."/>
            <person name="Mochizuki H."/>
            <person name="Umetsu J."/>
            <person name="Higashi K."/>
            <person name="Shibata D."/>
            <person name="Kamiya Y."/>
            <person name="Sato N."/>
            <person name="Nakamura Y."/>
            <person name="Tabata S."/>
            <person name="Ida S."/>
            <person name="Kurokawa K."/>
            <person name="Ohta H."/>
        </authorList>
    </citation>
    <scope>NUCLEOTIDE SEQUENCE [LARGE SCALE GENOMIC DNA]</scope>
    <source>
        <strain evidence="1 2">NIES-2285</strain>
    </source>
</reference>
<accession>A0A1Y1IQH5</accession>
<keyword evidence="2" id="KW-1185">Reference proteome</keyword>
<gene>
    <name evidence="1" type="ORF">KFL_012090010</name>
</gene>
<proteinExistence type="predicted"/>
<protein>
    <submittedName>
        <fullName evidence="1">Uncharacterized protein</fullName>
    </submittedName>
</protein>
<dbReference type="EMBL" id="DF238158">
    <property type="protein sequence ID" value="GAQ92933.1"/>
    <property type="molecule type" value="Genomic_DNA"/>
</dbReference>